<dbReference type="PANTHER" id="PTHR12442">
    <property type="entry name" value="DYNEIN INTERMEDIATE CHAIN"/>
    <property type="match status" value="1"/>
</dbReference>
<reference evidence="14" key="1">
    <citation type="journal article" date="2023" name="bioRxiv">
        <title>Scaffold-level genome assemblies of two parasitoid biocontrol wasps reveal the parthenogenesis mechanism and an associated novel virus.</title>
        <authorList>
            <person name="Inwood S."/>
            <person name="Skelly J."/>
            <person name="Guhlin J."/>
            <person name="Harrop T."/>
            <person name="Goldson S."/>
            <person name="Dearden P."/>
        </authorList>
    </citation>
    <scope>NUCLEOTIDE SEQUENCE</scope>
    <source>
        <strain evidence="14">Irish</strain>
        <tissue evidence="14">Whole body</tissue>
    </source>
</reference>
<dbReference type="PROSITE" id="PS50082">
    <property type="entry name" value="WD_REPEATS_2"/>
    <property type="match status" value="1"/>
</dbReference>
<dbReference type="GO" id="GO:0120293">
    <property type="term" value="C:dynein axonemal particle"/>
    <property type="evidence" value="ECO:0007669"/>
    <property type="project" value="UniProtKB-SubCell"/>
</dbReference>
<evidence type="ECO:0000256" key="4">
    <source>
        <dbReference type="ARBA" id="ARBA00022737"/>
    </source>
</evidence>
<evidence type="ECO:0000256" key="5">
    <source>
        <dbReference type="ARBA" id="ARBA00022846"/>
    </source>
</evidence>
<evidence type="ECO:0000256" key="9">
    <source>
        <dbReference type="ARBA" id="ARBA00024190"/>
    </source>
</evidence>
<accession>A0AA39F142</accession>
<sequence length="728" mass="82569">MMSRNYSNTSSKIKLRRATQKRTTKSGRFSIQNRTNVKIYDDDGIDRTPKSLFHEDYPVNVEKQEIVLDAFALRQESSIIQSMMNHSSDLRSSSSLIRSSIFQPSLLAFDERIESLLSINAMGSLGINDLDRAPSPFYLPKSSVSISPIHPEQVSIVLKETETFFLFEMPQLTADLNTSEGQVVKEENERYEYITVGGGSNRKLADAETQTTKIYKKSRSTYKEGPKRVNKGTFVNNWVMYDTYNNPELLSEENGKLVEHSVASITRLNQNQDRHRLSDFSSGGIVTNSDDQIGQLYEKTSFKVAIAKMERIIASKSHITAQKRFKGLIKPDPCSLDLKFTYSLDLLWTHNFSQVDGRAVSCIRWNPANNNLLAAGYEASAKESNGILLIWSMKNPSRPDRIYEFNSPISNIDWSRCKPNQLAIGFYDGILRIIDVSSRNLMILRETSQHNPPSFSPYWQVQWWNNDEKSELQEQIYTSNQDGAIFCFQPDEDFVAKEMMRISRIEGKINGVERMHCCNLYDIPLSKYPGALLLCRHPTINNIYLVGSDEGCIHQCSTNYVNHHVDSYLAHDGPIYSLEYSPFCSKILLTCGADWCTRIWADGITEPLITMSTRMACVRGAAWSPIHSTIIATCVNNEICIWDIKRRIYRPASVTVLPSSSQLVLLEFTKSGNQLVVANAAGVIYVYNLEEMPFPPFDQTSVLVKAIENSIVTKPELLKKLQKIGNPF</sequence>
<feature type="compositionally biased region" description="Basic residues" evidence="13">
    <location>
        <begin position="13"/>
        <end position="25"/>
    </location>
</feature>
<dbReference type="Proteomes" id="UP001168990">
    <property type="component" value="Unassembled WGS sequence"/>
</dbReference>
<dbReference type="Gene3D" id="2.130.10.10">
    <property type="entry name" value="YVTN repeat-like/Quinoprotein amine dehydrogenase"/>
    <property type="match status" value="2"/>
</dbReference>
<evidence type="ECO:0000256" key="2">
    <source>
        <dbReference type="ARBA" id="ARBA00022490"/>
    </source>
</evidence>
<evidence type="ECO:0000256" key="1">
    <source>
        <dbReference type="ARBA" id="ARBA00004611"/>
    </source>
</evidence>
<evidence type="ECO:0000256" key="12">
    <source>
        <dbReference type="PROSITE-ProRule" id="PRU00221"/>
    </source>
</evidence>
<protein>
    <recommendedName>
        <fullName evidence="10">Dynein axonemal intermediate chain 4</fullName>
    </recommendedName>
    <alternativeName>
        <fullName evidence="11">WD repeat-containing protein 78</fullName>
    </alternativeName>
</protein>
<dbReference type="GO" id="GO:0003341">
    <property type="term" value="P:cilium movement"/>
    <property type="evidence" value="ECO:0007669"/>
    <property type="project" value="TreeGrafter"/>
</dbReference>
<evidence type="ECO:0000256" key="7">
    <source>
        <dbReference type="ARBA" id="ARBA00023212"/>
    </source>
</evidence>
<dbReference type="GO" id="GO:0045504">
    <property type="term" value="F:dynein heavy chain binding"/>
    <property type="evidence" value="ECO:0007669"/>
    <property type="project" value="TreeGrafter"/>
</dbReference>
<dbReference type="AlphaFoldDB" id="A0AA39F142"/>
<keyword evidence="4" id="KW-0677">Repeat</keyword>
<dbReference type="SMART" id="SM00320">
    <property type="entry name" value="WD40"/>
    <property type="match status" value="5"/>
</dbReference>
<dbReference type="InterPro" id="IPR015943">
    <property type="entry name" value="WD40/YVTN_repeat-like_dom_sf"/>
</dbReference>
<evidence type="ECO:0000256" key="3">
    <source>
        <dbReference type="ARBA" id="ARBA00022574"/>
    </source>
</evidence>
<dbReference type="PANTHER" id="PTHR12442:SF12">
    <property type="entry name" value="DYNEIN AXONEMAL INTERMEDIATE CHAIN 4"/>
    <property type="match status" value="1"/>
</dbReference>
<keyword evidence="5" id="KW-0282">Flagellum</keyword>
<evidence type="ECO:0000256" key="8">
    <source>
        <dbReference type="ARBA" id="ARBA00023273"/>
    </source>
</evidence>
<evidence type="ECO:0000256" key="11">
    <source>
        <dbReference type="ARBA" id="ARBA00041557"/>
    </source>
</evidence>
<dbReference type="Pfam" id="PF00400">
    <property type="entry name" value="WD40"/>
    <property type="match status" value="1"/>
</dbReference>
<keyword evidence="15" id="KW-1185">Reference proteome</keyword>
<keyword evidence="6" id="KW-0969">Cilium</keyword>
<keyword evidence="3 12" id="KW-0853">WD repeat</keyword>
<name>A0AA39F142_9HYME</name>
<gene>
    <name evidence="14" type="ORF">PV328_008212</name>
</gene>
<reference evidence="14" key="2">
    <citation type="submission" date="2023-03" db="EMBL/GenBank/DDBJ databases">
        <authorList>
            <person name="Inwood S.N."/>
            <person name="Skelly J.G."/>
            <person name="Guhlin J."/>
            <person name="Harrop T.W.R."/>
            <person name="Goldson S.G."/>
            <person name="Dearden P.K."/>
        </authorList>
    </citation>
    <scope>NUCLEOTIDE SEQUENCE</scope>
    <source>
        <strain evidence="14">Irish</strain>
        <tissue evidence="14">Whole body</tissue>
    </source>
</reference>
<dbReference type="InterPro" id="IPR001680">
    <property type="entry name" value="WD40_rpt"/>
</dbReference>
<feature type="repeat" description="WD" evidence="12">
    <location>
        <begin position="568"/>
        <end position="600"/>
    </location>
</feature>
<proteinExistence type="predicted"/>
<dbReference type="GO" id="GO:0005858">
    <property type="term" value="C:axonemal dynein complex"/>
    <property type="evidence" value="ECO:0007669"/>
    <property type="project" value="TreeGrafter"/>
</dbReference>
<dbReference type="GO" id="GO:0045503">
    <property type="term" value="F:dynein light chain binding"/>
    <property type="evidence" value="ECO:0007669"/>
    <property type="project" value="TreeGrafter"/>
</dbReference>
<evidence type="ECO:0000256" key="10">
    <source>
        <dbReference type="ARBA" id="ARBA00040002"/>
    </source>
</evidence>
<keyword evidence="8" id="KW-0966">Cell projection</keyword>
<comment type="caution">
    <text evidence="14">The sequence shown here is derived from an EMBL/GenBank/DDBJ whole genome shotgun (WGS) entry which is preliminary data.</text>
</comment>
<evidence type="ECO:0000313" key="14">
    <source>
        <dbReference type="EMBL" id="KAK0160846.1"/>
    </source>
</evidence>
<feature type="compositionally biased region" description="Polar residues" evidence="13">
    <location>
        <begin position="1"/>
        <end position="12"/>
    </location>
</feature>
<evidence type="ECO:0000256" key="6">
    <source>
        <dbReference type="ARBA" id="ARBA00023069"/>
    </source>
</evidence>
<organism evidence="14 15">
    <name type="scientific">Microctonus aethiopoides</name>
    <dbReference type="NCBI Taxonomy" id="144406"/>
    <lineage>
        <taxon>Eukaryota</taxon>
        <taxon>Metazoa</taxon>
        <taxon>Ecdysozoa</taxon>
        <taxon>Arthropoda</taxon>
        <taxon>Hexapoda</taxon>
        <taxon>Insecta</taxon>
        <taxon>Pterygota</taxon>
        <taxon>Neoptera</taxon>
        <taxon>Endopterygota</taxon>
        <taxon>Hymenoptera</taxon>
        <taxon>Apocrita</taxon>
        <taxon>Ichneumonoidea</taxon>
        <taxon>Braconidae</taxon>
        <taxon>Euphorinae</taxon>
        <taxon>Microctonus</taxon>
    </lineage>
</organism>
<dbReference type="InterPro" id="IPR050687">
    <property type="entry name" value="Dynein_IC"/>
</dbReference>
<feature type="region of interest" description="Disordered" evidence="13">
    <location>
        <begin position="1"/>
        <end position="28"/>
    </location>
</feature>
<comment type="subcellular location">
    <subcellularLocation>
        <location evidence="1">Cytoplasm</location>
        <location evidence="1">Cytoskeleton</location>
        <location evidence="1">Flagellum axoneme</location>
    </subcellularLocation>
    <subcellularLocation>
        <location evidence="9">Dynein axonemal particle</location>
    </subcellularLocation>
</comment>
<dbReference type="InterPro" id="IPR036322">
    <property type="entry name" value="WD40_repeat_dom_sf"/>
</dbReference>
<dbReference type="SUPFAM" id="SSF50978">
    <property type="entry name" value="WD40 repeat-like"/>
    <property type="match status" value="1"/>
</dbReference>
<evidence type="ECO:0000256" key="13">
    <source>
        <dbReference type="SAM" id="MobiDB-lite"/>
    </source>
</evidence>
<keyword evidence="2" id="KW-0963">Cytoplasm</keyword>
<keyword evidence="7" id="KW-0206">Cytoskeleton</keyword>
<dbReference type="EMBL" id="JAQQBS010001423">
    <property type="protein sequence ID" value="KAK0160846.1"/>
    <property type="molecule type" value="Genomic_DNA"/>
</dbReference>
<evidence type="ECO:0000313" key="15">
    <source>
        <dbReference type="Proteomes" id="UP001168990"/>
    </source>
</evidence>